<dbReference type="AlphaFoldDB" id="C5FCC4"/>
<dbReference type="OrthoDB" id="5423493at2759"/>
<feature type="region of interest" description="Disordered" evidence="1">
    <location>
        <begin position="1"/>
        <end position="146"/>
    </location>
</feature>
<feature type="compositionally biased region" description="Polar residues" evidence="1">
    <location>
        <begin position="331"/>
        <end position="352"/>
    </location>
</feature>
<feature type="compositionally biased region" description="Basic and acidic residues" evidence="1">
    <location>
        <begin position="475"/>
        <end position="488"/>
    </location>
</feature>
<feature type="compositionally biased region" description="Basic residues" evidence="1">
    <location>
        <begin position="1"/>
        <end position="11"/>
    </location>
</feature>
<feature type="compositionally biased region" description="Polar residues" evidence="1">
    <location>
        <begin position="49"/>
        <end position="80"/>
    </location>
</feature>
<dbReference type="OMA" id="ARREMNH"/>
<dbReference type="VEuPathDB" id="FungiDB:MCYG_00256"/>
<dbReference type="eggNOG" id="ENOG502SVPD">
    <property type="taxonomic scope" value="Eukaryota"/>
</dbReference>
<organism evidence="2 3">
    <name type="scientific">Arthroderma otae (strain ATCC MYA-4605 / CBS 113480)</name>
    <name type="common">Microsporum canis</name>
    <dbReference type="NCBI Taxonomy" id="554155"/>
    <lineage>
        <taxon>Eukaryota</taxon>
        <taxon>Fungi</taxon>
        <taxon>Dikarya</taxon>
        <taxon>Ascomycota</taxon>
        <taxon>Pezizomycotina</taxon>
        <taxon>Eurotiomycetes</taxon>
        <taxon>Eurotiomycetidae</taxon>
        <taxon>Onygenales</taxon>
        <taxon>Arthrodermataceae</taxon>
        <taxon>Microsporum</taxon>
    </lineage>
</organism>
<sequence length="537" mass="58970">MPRPAAKRARVARNDPPAAAQPAKTNATRGRPRKVPTGQSKGSVAKVKPTSTFKFDTSNDASHSETEGQSDGVQDQSSGMTRKDREREMAGSQTPVRDRQQVNAPLSSGVGMGASLRLQAFPGSARREMNHRGHTPAFESSILSTFRPRPRQPSILQLVGDDSLDLGSSELGSEDLLGSFDPEDVSTPLPASRRKSLKQADITPTANKKTPKLPQVFVEIPLRHDIIADNRIPDEPSLLDEAPDEPPVVVEVPEDPVIIDEPAEEPAVIDQQTDERHVLPETQQVNPVVDEDDDDCSSLTSIDSLPAMNFTLEQVQAPRRQTMTMAPPESSIGSITPPASTPQSSAKQQSHCPPSRFPHLSTTSLQEALLPRRRQRRKGLANRRSKRPKAGAKDYVLSAPGSEDELNYTGGQQASEEDTPSQQKSAKRSQGQAKFKMREKAQNTTQPKKGRGKAAATTSHPTKRTTPKKTYSRLSKTDGDADWDKENLPDELEVSSDRDIVAPIVSEELLLQKKKFAEIDEWSIDFEEVLDDEVELY</sequence>
<feature type="compositionally biased region" description="Polar residues" evidence="1">
    <location>
        <begin position="311"/>
        <end position="324"/>
    </location>
</feature>
<feature type="compositionally biased region" description="Basic residues" evidence="1">
    <location>
        <begin position="461"/>
        <end position="471"/>
    </location>
</feature>
<name>C5FCC4_ARTOC</name>
<gene>
    <name evidence="2" type="ORF">MCYG_00256</name>
</gene>
<reference evidence="3" key="1">
    <citation type="journal article" date="2012" name="MBio">
        <title>Comparative genome analysis of Trichophyton rubrum and related dermatophytes reveals candidate genes involved in infection.</title>
        <authorList>
            <person name="Martinez D.A."/>
            <person name="Oliver B.G."/>
            <person name="Graeser Y."/>
            <person name="Goldberg J.M."/>
            <person name="Li W."/>
            <person name="Martinez-Rossi N.M."/>
            <person name="Monod M."/>
            <person name="Shelest E."/>
            <person name="Barton R.C."/>
            <person name="Birch E."/>
            <person name="Brakhage A.A."/>
            <person name="Chen Z."/>
            <person name="Gurr S.J."/>
            <person name="Heiman D."/>
            <person name="Heitman J."/>
            <person name="Kosti I."/>
            <person name="Rossi A."/>
            <person name="Saif S."/>
            <person name="Samalova M."/>
            <person name="Saunders C.W."/>
            <person name="Shea T."/>
            <person name="Summerbell R.C."/>
            <person name="Xu J."/>
            <person name="Young S."/>
            <person name="Zeng Q."/>
            <person name="Birren B.W."/>
            <person name="Cuomo C.A."/>
            <person name="White T.C."/>
        </authorList>
    </citation>
    <scope>NUCLEOTIDE SEQUENCE [LARGE SCALE GENOMIC DNA]</scope>
    <source>
        <strain evidence="3">ATCC MYA-4605 / CBS 113480</strain>
    </source>
</reference>
<evidence type="ECO:0000256" key="1">
    <source>
        <dbReference type="SAM" id="MobiDB-lite"/>
    </source>
</evidence>
<dbReference type="EMBL" id="DS995701">
    <property type="protein sequence ID" value="EEQ27368.1"/>
    <property type="molecule type" value="Genomic_DNA"/>
</dbReference>
<dbReference type="HOGENOM" id="CLU_571038_0_0_1"/>
<dbReference type="RefSeq" id="XP_002850152.1">
    <property type="nucleotide sequence ID" value="XM_002850106.1"/>
</dbReference>
<evidence type="ECO:0000313" key="3">
    <source>
        <dbReference type="Proteomes" id="UP000002035"/>
    </source>
</evidence>
<feature type="region of interest" description="Disordered" evidence="1">
    <location>
        <begin position="163"/>
        <end position="212"/>
    </location>
</feature>
<feature type="compositionally biased region" description="Low complexity" evidence="1">
    <location>
        <begin position="165"/>
        <end position="179"/>
    </location>
</feature>
<dbReference type="GeneID" id="9225132"/>
<feature type="region of interest" description="Disordered" evidence="1">
    <location>
        <begin position="271"/>
        <end position="494"/>
    </location>
</feature>
<dbReference type="STRING" id="554155.C5FCC4"/>
<feature type="compositionally biased region" description="Basic residues" evidence="1">
    <location>
        <begin position="371"/>
        <end position="390"/>
    </location>
</feature>
<feature type="compositionally biased region" description="Polar residues" evidence="1">
    <location>
        <begin position="91"/>
        <end position="106"/>
    </location>
</feature>
<feature type="compositionally biased region" description="Polar residues" evidence="1">
    <location>
        <begin position="409"/>
        <end position="432"/>
    </location>
</feature>
<evidence type="ECO:0000313" key="2">
    <source>
        <dbReference type="EMBL" id="EEQ27368.1"/>
    </source>
</evidence>
<protein>
    <submittedName>
        <fullName evidence="2">Uncharacterized protein</fullName>
    </submittedName>
</protein>
<dbReference type="Proteomes" id="UP000002035">
    <property type="component" value="Unassembled WGS sequence"/>
</dbReference>
<keyword evidence="3" id="KW-1185">Reference proteome</keyword>
<proteinExistence type="predicted"/>
<accession>C5FCC4</accession>